<dbReference type="InterPro" id="IPR013708">
    <property type="entry name" value="Shikimate_DH-bd_N"/>
</dbReference>
<dbReference type="GO" id="GO:0019632">
    <property type="term" value="P:shikimate metabolic process"/>
    <property type="evidence" value="ECO:0007669"/>
    <property type="project" value="TreeGrafter"/>
</dbReference>
<evidence type="ECO:0000313" key="5">
    <source>
        <dbReference type="EMBL" id="HIX55545.1"/>
    </source>
</evidence>
<comment type="caution">
    <text evidence="5">The sequence shown here is derived from an EMBL/GenBank/DDBJ whole genome shotgun (WGS) entry which is preliminary data.</text>
</comment>
<dbReference type="PANTHER" id="PTHR21089:SF1">
    <property type="entry name" value="BIFUNCTIONAL 3-DEHYDROQUINATE DEHYDRATASE_SHIKIMATE DEHYDROGENASE, CHLOROPLASTIC"/>
    <property type="match status" value="1"/>
</dbReference>
<dbReference type="GO" id="GO:0009423">
    <property type="term" value="P:chorismate biosynthetic process"/>
    <property type="evidence" value="ECO:0007669"/>
    <property type="project" value="TreeGrafter"/>
</dbReference>
<dbReference type="EMBL" id="DXEZ01000310">
    <property type="protein sequence ID" value="HIX55545.1"/>
    <property type="molecule type" value="Genomic_DNA"/>
</dbReference>
<evidence type="ECO:0000313" key="6">
    <source>
        <dbReference type="Proteomes" id="UP000824156"/>
    </source>
</evidence>
<protein>
    <submittedName>
        <fullName evidence="5">Shikimate dehydrogenase</fullName>
    </submittedName>
</protein>
<accession>A0A9D1WAQ2</accession>
<dbReference type="GO" id="GO:0004764">
    <property type="term" value="F:shikimate 3-dehydrogenase (NADP+) activity"/>
    <property type="evidence" value="ECO:0007669"/>
    <property type="project" value="InterPro"/>
</dbReference>
<dbReference type="Gene3D" id="3.40.50.720">
    <property type="entry name" value="NAD(P)-binding Rossmann-like Domain"/>
    <property type="match status" value="1"/>
</dbReference>
<evidence type="ECO:0000256" key="3">
    <source>
        <dbReference type="ARBA" id="ARBA00023141"/>
    </source>
</evidence>
<dbReference type="SUPFAM" id="SSF51735">
    <property type="entry name" value="NAD(P)-binding Rossmann-fold domains"/>
    <property type="match status" value="1"/>
</dbReference>
<evidence type="ECO:0000259" key="4">
    <source>
        <dbReference type="Pfam" id="PF08501"/>
    </source>
</evidence>
<evidence type="ECO:0000256" key="2">
    <source>
        <dbReference type="ARBA" id="ARBA00023002"/>
    </source>
</evidence>
<dbReference type="CDD" id="cd01065">
    <property type="entry name" value="NAD_bind_Shikimate_DH"/>
    <property type="match status" value="1"/>
</dbReference>
<dbReference type="Pfam" id="PF08501">
    <property type="entry name" value="Shikimate_dh_N"/>
    <property type="match status" value="1"/>
</dbReference>
<reference evidence="5" key="2">
    <citation type="submission" date="2021-04" db="EMBL/GenBank/DDBJ databases">
        <authorList>
            <person name="Gilroy R."/>
        </authorList>
    </citation>
    <scope>NUCLEOTIDE SEQUENCE</scope>
    <source>
        <strain evidence="5">1719</strain>
    </source>
</reference>
<dbReference type="InterPro" id="IPR022893">
    <property type="entry name" value="Shikimate_DH_fam"/>
</dbReference>
<dbReference type="InterPro" id="IPR036291">
    <property type="entry name" value="NAD(P)-bd_dom_sf"/>
</dbReference>
<keyword evidence="3" id="KW-0057">Aromatic amino acid biosynthesis</keyword>
<dbReference type="Proteomes" id="UP000824156">
    <property type="component" value="Unassembled WGS sequence"/>
</dbReference>
<evidence type="ECO:0000256" key="1">
    <source>
        <dbReference type="ARBA" id="ARBA00004871"/>
    </source>
</evidence>
<comment type="pathway">
    <text evidence="1">Metabolic intermediate biosynthesis; chorismate biosynthesis; chorismate from D-erythrose 4-phosphate and phosphoenolpyruvate: step 4/7.</text>
</comment>
<sequence>KGYDYDLYPINKLELLHELLKTENLTGINVTIPYKIEVIPYLDALTEEAQSIGAVNCIEFQKTDNKVRLIGHNTDVYGFKKSLIPLLSKGTNKALILGTGGASKAVEFALKALKIEYKLVSRTRRESILSYNELNKKLINSYNIIINTTPLGTFPNTEEFPNIPYKYITNNHICYDLIYNPTETKFLKLAKKQGAKTKNGYEMLVLQAEENWNIWTK</sequence>
<dbReference type="GO" id="GO:0005829">
    <property type="term" value="C:cytosol"/>
    <property type="evidence" value="ECO:0007669"/>
    <property type="project" value="TreeGrafter"/>
</dbReference>
<gene>
    <name evidence="5" type="ORF">H9853_11020</name>
</gene>
<keyword evidence="3" id="KW-0028">Amino-acid biosynthesis</keyword>
<dbReference type="GO" id="GO:0050661">
    <property type="term" value="F:NADP binding"/>
    <property type="evidence" value="ECO:0007669"/>
    <property type="project" value="TreeGrafter"/>
</dbReference>
<dbReference type="InterPro" id="IPR046346">
    <property type="entry name" value="Aminoacid_DH-like_N_sf"/>
</dbReference>
<dbReference type="PANTHER" id="PTHR21089">
    <property type="entry name" value="SHIKIMATE DEHYDROGENASE"/>
    <property type="match status" value="1"/>
</dbReference>
<name>A0A9D1WAQ2_9SPHI</name>
<feature type="domain" description="Shikimate dehydrogenase substrate binding N-terminal" evidence="4">
    <location>
        <begin position="11"/>
        <end position="58"/>
    </location>
</feature>
<dbReference type="SUPFAM" id="SSF53223">
    <property type="entry name" value="Aminoacid dehydrogenase-like, N-terminal domain"/>
    <property type="match status" value="1"/>
</dbReference>
<reference evidence="5" key="1">
    <citation type="journal article" date="2021" name="PeerJ">
        <title>Extensive microbial diversity within the chicken gut microbiome revealed by metagenomics and culture.</title>
        <authorList>
            <person name="Gilroy R."/>
            <person name="Ravi A."/>
            <person name="Getino M."/>
            <person name="Pursley I."/>
            <person name="Horton D.L."/>
            <person name="Alikhan N.F."/>
            <person name="Baker D."/>
            <person name="Gharbi K."/>
            <person name="Hall N."/>
            <person name="Watson M."/>
            <person name="Adriaenssens E.M."/>
            <person name="Foster-Nyarko E."/>
            <person name="Jarju S."/>
            <person name="Secka A."/>
            <person name="Antonio M."/>
            <person name="Oren A."/>
            <person name="Chaudhuri R.R."/>
            <person name="La Ragione R."/>
            <person name="Hildebrand F."/>
            <person name="Pallen M.J."/>
        </authorList>
    </citation>
    <scope>NUCLEOTIDE SEQUENCE</scope>
    <source>
        <strain evidence="5">1719</strain>
    </source>
</reference>
<dbReference type="GO" id="GO:0009073">
    <property type="term" value="P:aromatic amino acid family biosynthetic process"/>
    <property type="evidence" value="ECO:0007669"/>
    <property type="project" value="UniProtKB-KW"/>
</dbReference>
<organism evidence="5 6">
    <name type="scientific">Candidatus Sphingobacterium stercoripullorum</name>
    <dbReference type="NCBI Taxonomy" id="2838759"/>
    <lineage>
        <taxon>Bacteria</taxon>
        <taxon>Pseudomonadati</taxon>
        <taxon>Bacteroidota</taxon>
        <taxon>Sphingobacteriia</taxon>
        <taxon>Sphingobacteriales</taxon>
        <taxon>Sphingobacteriaceae</taxon>
        <taxon>Sphingobacterium</taxon>
    </lineage>
</organism>
<proteinExistence type="predicted"/>
<keyword evidence="2" id="KW-0560">Oxidoreductase</keyword>
<dbReference type="AlphaFoldDB" id="A0A9D1WAQ2"/>
<feature type="non-terminal residue" evidence="5">
    <location>
        <position position="1"/>
    </location>
</feature>
<dbReference type="Gene3D" id="3.40.50.10860">
    <property type="entry name" value="Leucine Dehydrogenase, chain A, domain 1"/>
    <property type="match status" value="1"/>
</dbReference>